<sequence>AHTTTETVERYLGRSGFRKVGGRWKPTRSDSLLRRMAFYEDGRRKAVTVRGSKTASLLGRYNSDVRTFLDDPARDPSSLKKWEG</sequence>
<gene>
    <name evidence="1" type="ORF">B2A_10608</name>
</gene>
<dbReference type="EMBL" id="AUZZ01007637">
    <property type="protein sequence ID" value="EQD41562.1"/>
    <property type="molecule type" value="Genomic_DNA"/>
</dbReference>
<protein>
    <submittedName>
        <fullName evidence="1">Uncharacterized protein</fullName>
    </submittedName>
</protein>
<reference evidence="1" key="2">
    <citation type="journal article" date="2014" name="ISME J.">
        <title>Microbial stratification in low pH oxic and suboxic macroscopic growths along an acid mine drainage.</title>
        <authorList>
            <person name="Mendez-Garcia C."/>
            <person name="Mesa V."/>
            <person name="Sprenger R.R."/>
            <person name="Richter M."/>
            <person name="Diez M.S."/>
            <person name="Solano J."/>
            <person name="Bargiela R."/>
            <person name="Golyshina O.V."/>
            <person name="Manteca A."/>
            <person name="Ramos J.L."/>
            <person name="Gallego J.R."/>
            <person name="Llorente I."/>
            <person name="Martins Dos Santos V.A."/>
            <person name="Jensen O.N."/>
            <person name="Pelaez A.I."/>
            <person name="Sanchez J."/>
            <person name="Ferrer M."/>
        </authorList>
    </citation>
    <scope>NUCLEOTIDE SEQUENCE</scope>
</reference>
<feature type="non-terminal residue" evidence="1">
    <location>
        <position position="1"/>
    </location>
</feature>
<dbReference type="AlphaFoldDB" id="T0ZBV8"/>
<evidence type="ECO:0000313" key="1">
    <source>
        <dbReference type="EMBL" id="EQD41562.1"/>
    </source>
</evidence>
<name>T0ZBV8_9ZZZZ</name>
<proteinExistence type="predicted"/>
<organism evidence="1">
    <name type="scientific">mine drainage metagenome</name>
    <dbReference type="NCBI Taxonomy" id="410659"/>
    <lineage>
        <taxon>unclassified sequences</taxon>
        <taxon>metagenomes</taxon>
        <taxon>ecological metagenomes</taxon>
    </lineage>
</organism>
<comment type="caution">
    <text evidence="1">The sequence shown here is derived from an EMBL/GenBank/DDBJ whole genome shotgun (WGS) entry which is preliminary data.</text>
</comment>
<reference evidence="1" key="1">
    <citation type="submission" date="2013-08" db="EMBL/GenBank/DDBJ databases">
        <authorList>
            <person name="Mendez C."/>
            <person name="Richter M."/>
            <person name="Ferrer M."/>
            <person name="Sanchez J."/>
        </authorList>
    </citation>
    <scope>NUCLEOTIDE SEQUENCE</scope>
</reference>
<feature type="non-terminal residue" evidence="1">
    <location>
        <position position="84"/>
    </location>
</feature>
<accession>T0ZBV8</accession>